<dbReference type="GeneID" id="66067632"/>
<dbReference type="EMBL" id="CP072757">
    <property type="protein sequence ID" value="QUC22614.1"/>
    <property type="molecule type" value="Genomic_DNA"/>
</dbReference>
<keyword evidence="3" id="KW-1185">Reference proteome</keyword>
<proteinExistence type="predicted"/>
<accession>A0A8E5HW03</accession>
<dbReference type="RefSeq" id="XP_043000287.1">
    <property type="nucleotide sequence ID" value="XM_043144352.1"/>
</dbReference>
<evidence type="ECO:0000256" key="1">
    <source>
        <dbReference type="SAM" id="MobiDB-lite"/>
    </source>
</evidence>
<evidence type="ECO:0000313" key="2">
    <source>
        <dbReference type="EMBL" id="QUC22614.1"/>
    </source>
</evidence>
<feature type="region of interest" description="Disordered" evidence="1">
    <location>
        <begin position="20"/>
        <end position="49"/>
    </location>
</feature>
<protein>
    <submittedName>
        <fullName evidence="2">Uncharacterized protein</fullName>
    </submittedName>
</protein>
<feature type="region of interest" description="Disordered" evidence="1">
    <location>
        <begin position="79"/>
        <end position="99"/>
    </location>
</feature>
<dbReference type="KEGG" id="uvi:66067632"/>
<sequence>MGSKPAAALLAAGPGRRIRPAYLAANPGPRADKQSAPQQHGRLFAPRRRAATSSRGRVCIVFPPWLRPGGIFERAAAHAVEKRSRKKEGSGGNEAKEKKYDEFHGALCGGLRLSRYSTWQ</sequence>
<dbReference type="AlphaFoldDB" id="A0A8E5HW03"/>
<dbReference type="Proteomes" id="UP000027002">
    <property type="component" value="Chromosome 5"/>
</dbReference>
<reference evidence="2" key="1">
    <citation type="submission" date="2020-03" db="EMBL/GenBank/DDBJ databases">
        <title>A mixture of massive structural variations and highly conserved coding sequences in Ustilaginoidea virens genome.</title>
        <authorList>
            <person name="Zhang K."/>
            <person name="Zhao Z."/>
            <person name="Zhang Z."/>
            <person name="Li Y."/>
            <person name="Hsiang T."/>
            <person name="Sun W."/>
        </authorList>
    </citation>
    <scope>NUCLEOTIDE SEQUENCE</scope>
    <source>
        <strain evidence="2">UV-8b</strain>
    </source>
</reference>
<organism evidence="2 3">
    <name type="scientific">Ustilaginoidea virens</name>
    <name type="common">Rice false smut fungus</name>
    <name type="synonym">Villosiclava virens</name>
    <dbReference type="NCBI Taxonomy" id="1159556"/>
    <lineage>
        <taxon>Eukaryota</taxon>
        <taxon>Fungi</taxon>
        <taxon>Dikarya</taxon>
        <taxon>Ascomycota</taxon>
        <taxon>Pezizomycotina</taxon>
        <taxon>Sordariomycetes</taxon>
        <taxon>Hypocreomycetidae</taxon>
        <taxon>Hypocreales</taxon>
        <taxon>Clavicipitaceae</taxon>
        <taxon>Ustilaginoidea</taxon>
    </lineage>
</organism>
<name>A0A8E5HW03_USTVR</name>
<gene>
    <name evidence="2" type="ORF">UV8b_06855</name>
</gene>
<evidence type="ECO:0000313" key="3">
    <source>
        <dbReference type="Proteomes" id="UP000027002"/>
    </source>
</evidence>